<dbReference type="AlphaFoldDB" id="D0W7Z4"/>
<dbReference type="Proteomes" id="UP000003843">
    <property type="component" value="Unassembled WGS sequence"/>
</dbReference>
<protein>
    <submittedName>
        <fullName evidence="1">Uncharacterized protein</fullName>
    </submittedName>
</protein>
<evidence type="ECO:0000313" key="2">
    <source>
        <dbReference type="Proteomes" id="UP000003843"/>
    </source>
</evidence>
<proteinExistence type="predicted"/>
<gene>
    <name evidence="1" type="ORF">NEILACOT_03645</name>
</gene>
<accession>D0W7Z4</accession>
<name>D0W7Z4_NEILA</name>
<dbReference type="EMBL" id="ACEQ02000006">
    <property type="protein sequence ID" value="EEZ76322.1"/>
    <property type="molecule type" value="Genomic_DNA"/>
</dbReference>
<organism evidence="1 2">
    <name type="scientific">Neisseria lactamica ATCC 23970</name>
    <dbReference type="NCBI Taxonomy" id="546265"/>
    <lineage>
        <taxon>Bacteria</taxon>
        <taxon>Pseudomonadati</taxon>
        <taxon>Pseudomonadota</taxon>
        <taxon>Betaproteobacteria</taxon>
        <taxon>Neisseriales</taxon>
        <taxon>Neisseriaceae</taxon>
        <taxon>Neisseria</taxon>
    </lineage>
</organism>
<reference evidence="1 2" key="1">
    <citation type="submission" date="2009-10" db="EMBL/GenBank/DDBJ databases">
        <authorList>
            <person name="Weinstock G."/>
            <person name="Sodergren E."/>
            <person name="Clifton S."/>
            <person name="Fulton L."/>
            <person name="Fulton B."/>
            <person name="Courtney L."/>
            <person name="Fronick C."/>
            <person name="Harrison M."/>
            <person name="Strong C."/>
            <person name="Farmer C."/>
            <person name="Delahaunty K."/>
            <person name="Markovic C."/>
            <person name="Hall O."/>
            <person name="Minx P."/>
            <person name="Tomlinson C."/>
            <person name="Mitreva M."/>
            <person name="Nelson J."/>
            <person name="Hou S."/>
            <person name="Wollam A."/>
            <person name="Pepin K.H."/>
            <person name="Johnson M."/>
            <person name="Bhonagiri V."/>
            <person name="Nash W.E."/>
            <person name="Warren W."/>
            <person name="Chinwalla A."/>
            <person name="Mardis E.R."/>
            <person name="Wilson R.K."/>
        </authorList>
    </citation>
    <scope>NUCLEOTIDE SEQUENCE [LARGE SCALE GENOMIC DNA]</scope>
    <source>
        <strain evidence="1 2">ATCC 23970</strain>
    </source>
</reference>
<sequence>MFKYFSDGFGQGFFSVLYVGFEFDKSGCPDNLLKFQTAF</sequence>
<comment type="caution">
    <text evidence="1">The sequence shown here is derived from an EMBL/GenBank/DDBJ whole genome shotgun (WGS) entry which is preliminary data.</text>
</comment>
<evidence type="ECO:0000313" key="1">
    <source>
        <dbReference type="EMBL" id="EEZ76322.1"/>
    </source>
</evidence>